<dbReference type="Pfam" id="PF04471">
    <property type="entry name" value="Mrr_cat"/>
    <property type="match status" value="1"/>
</dbReference>
<dbReference type="Proteomes" id="UP001262889">
    <property type="component" value="Unassembled WGS sequence"/>
</dbReference>
<dbReference type="GO" id="GO:0004519">
    <property type="term" value="F:endonuclease activity"/>
    <property type="evidence" value="ECO:0007669"/>
    <property type="project" value="UniProtKB-KW"/>
</dbReference>
<dbReference type="InterPro" id="IPR007560">
    <property type="entry name" value="Restrct_endonuc_IV_Mrr"/>
</dbReference>
<keyword evidence="3" id="KW-0540">Nuclease</keyword>
<dbReference type="EC" id="3.1.21.-" evidence="3"/>
<evidence type="ECO:0000313" key="3">
    <source>
        <dbReference type="EMBL" id="MDT0644939.1"/>
    </source>
</evidence>
<evidence type="ECO:0000259" key="2">
    <source>
        <dbReference type="Pfam" id="PF20720"/>
    </source>
</evidence>
<reference evidence="3 4" key="1">
    <citation type="submission" date="2023-09" db="EMBL/GenBank/DDBJ databases">
        <authorList>
            <person name="Rey-Velasco X."/>
        </authorList>
    </citation>
    <scope>NUCLEOTIDE SEQUENCE [LARGE SCALE GENOMIC DNA]</scope>
    <source>
        <strain evidence="3 4">F363</strain>
    </source>
</reference>
<protein>
    <submittedName>
        <fullName evidence="3">Restriction endonuclease</fullName>
        <ecNumber evidence="3">3.1.21.-</ecNumber>
    </submittedName>
</protein>
<comment type="caution">
    <text evidence="3">The sequence shown here is derived from an EMBL/GenBank/DDBJ whole genome shotgun (WGS) entry which is preliminary data.</text>
</comment>
<keyword evidence="4" id="KW-1185">Reference proteome</keyword>
<organism evidence="3 4">
    <name type="scientific">Autumnicola tepida</name>
    <dbReference type="NCBI Taxonomy" id="3075595"/>
    <lineage>
        <taxon>Bacteria</taxon>
        <taxon>Pseudomonadati</taxon>
        <taxon>Bacteroidota</taxon>
        <taxon>Flavobacteriia</taxon>
        <taxon>Flavobacteriales</taxon>
        <taxon>Flavobacteriaceae</taxon>
        <taxon>Autumnicola</taxon>
    </lineage>
</organism>
<proteinExistence type="predicted"/>
<name>A0ABU3CF39_9FLAO</name>
<dbReference type="SUPFAM" id="SSF52540">
    <property type="entry name" value="P-loop containing nucleoside triphosphate hydrolases"/>
    <property type="match status" value="1"/>
</dbReference>
<gene>
    <name evidence="3" type="ORF">RM553_19055</name>
</gene>
<dbReference type="GO" id="GO:0016787">
    <property type="term" value="F:hydrolase activity"/>
    <property type="evidence" value="ECO:0007669"/>
    <property type="project" value="UniProtKB-KW"/>
</dbReference>
<keyword evidence="3" id="KW-0378">Hydrolase</keyword>
<dbReference type="Pfam" id="PF20720">
    <property type="entry name" value="nSTAND3"/>
    <property type="match status" value="1"/>
</dbReference>
<dbReference type="InterPro" id="IPR027417">
    <property type="entry name" value="P-loop_NTPase"/>
</dbReference>
<feature type="domain" description="Restriction endonuclease type IV Mrr" evidence="1">
    <location>
        <begin position="16"/>
        <end position="72"/>
    </location>
</feature>
<dbReference type="EMBL" id="JAVRHQ010000049">
    <property type="protein sequence ID" value="MDT0644939.1"/>
    <property type="molecule type" value="Genomic_DNA"/>
</dbReference>
<evidence type="ECO:0000313" key="4">
    <source>
        <dbReference type="Proteomes" id="UP001262889"/>
    </source>
</evidence>
<keyword evidence="3" id="KW-0255">Endonuclease</keyword>
<accession>A0ABU3CF39</accession>
<evidence type="ECO:0000259" key="1">
    <source>
        <dbReference type="Pfam" id="PF04471"/>
    </source>
</evidence>
<dbReference type="InterPro" id="IPR049050">
    <property type="entry name" value="nSTAND3"/>
</dbReference>
<dbReference type="RefSeq" id="WP_311536554.1">
    <property type="nucleotide sequence ID" value="NZ_JAVRHQ010000049.1"/>
</dbReference>
<feature type="non-terminal residue" evidence="3">
    <location>
        <position position="1"/>
    </location>
</feature>
<dbReference type="Gene3D" id="3.40.50.300">
    <property type="entry name" value="P-loop containing nucleotide triphosphate hydrolases"/>
    <property type="match status" value="1"/>
</dbReference>
<sequence length="550" mass="65410">AVIPNINSMNNYDFSTINDKEFEIIVRDLLNKEFKFKLQSFKKGKDKGIDLRHSTSDNNNSIIVQAKHYSNSKYSNLKHDFEKKELPKIKDLKPNRYIVVTSLALSAQNKDELKKILSPYVQTSNDIIGRDELNEYLNKYPDIEKQHYKLWLSSINILESIFNKAIEGRTKFFIKELKRKINYYVVTQKLDHANKILRKKKLLLITGQPGIGKTSLAEILLFDRLREGFEIYQIEDIGEAESIISFDNNSKQIIYFDDFLGANYTEIMNSHNRETRLTNFVDRIINTPNKYLILTTRTVVLNIATNRYEKLNRSNLNKRQFELKLTDYSAFEKAQILYNHFFHKNVDQRFYEVLLENNFYRKIIKHRNYTPRLVEFITNEFQIKDFTRKDYKEFILRNLDNPEEIWRHSFNNQINHFDKCLLLTMFSFGNEVDEDILIKAFDNRLNYEKEAHNQIIQNDQFNKSIKTLLNGFLVSRLNSFQENLSRRYSFINPSLADFFISYAKESFSVRKDIISSIVYLNQLERFKVLPLENELQIFLKGKSQKTYPKL</sequence>
<feature type="domain" description="Novel STAND NTPase 3" evidence="2">
    <location>
        <begin position="184"/>
        <end position="342"/>
    </location>
</feature>